<keyword evidence="4" id="KW-1185">Reference proteome</keyword>
<dbReference type="PANTHER" id="PTHR48251">
    <property type="entry name" value="COILED-COIL DOMAIN-CONTAINING PROTEIN 160"/>
    <property type="match status" value="1"/>
</dbReference>
<reference evidence="3" key="1">
    <citation type="journal article" date="2023" name="Science">
        <title>Genome structures resolve the early diversification of teleost fishes.</title>
        <authorList>
            <person name="Parey E."/>
            <person name="Louis A."/>
            <person name="Montfort J."/>
            <person name="Bouchez O."/>
            <person name="Roques C."/>
            <person name="Iampietro C."/>
            <person name="Lluch J."/>
            <person name="Castinel A."/>
            <person name="Donnadieu C."/>
            <person name="Desvignes T."/>
            <person name="Floi Bucao C."/>
            <person name="Jouanno E."/>
            <person name="Wen M."/>
            <person name="Mejri S."/>
            <person name="Dirks R."/>
            <person name="Jansen H."/>
            <person name="Henkel C."/>
            <person name="Chen W.J."/>
            <person name="Zahm M."/>
            <person name="Cabau C."/>
            <person name="Klopp C."/>
            <person name="Thompson A.W."/>
            <person name="Robinson-Rechavi M."/>
            <person name="Braasch I."/>
            <person name="Lecointre G."/>
            <person name="Bobe J."/>
            <person name="Postlethwait J.H."/>
            <person name="Berthelot C."/>
            <person name="Roest Crollius H."/>
            <person name="Guiguen Y."/>
        </authorList>
    </citation>
    <scope>NUCLEOTIDE SEQUENCE</scope>
    <source>
        <strain evidence="3">WJC10195</strain>
    </source>
</reference>
<dbReference type="AlphaFoldDB" id="A0A9Q1F566"/>
<dbReference type="Proteomes" id="UP001152622">
    <property type="component" value="Chromosome 8"/>
</dbReference>
<gene>
    <name evidence="3" type="ORF">SKAU_G00227460</name>
</gene>
<organism evidence="3 4">
    <name type="scientific">Synaphobranchus kaupii</name>
    <name type="common">Kaup's arrowtooth eel</name>
    <dbReference type="NCBI Taxonomy" id="118154"/>
    <lineage>
        <taxon>Eukaryota</taxon>
        <taxon>Metazoa</taxon>
        <taxon>Chordata</taxon>
        <taxon>Craniata</taxon>
        <taxon>Vertebrata</taxon>
        <taxon>Euteleostomi</taxon>
        <taxon>Actinopterygii</taxon>
        <taxon>Neopterygii</taxon>
        <taxon>Teleostei</taxon>
        <taxon>Anguilliformes</taxon>
        <taxon>Synaphobranchidae</taxon>
        <taxon>Synaphobranchus</taxon>
    </lineage>
</organism>
<feature type="region of interest" description="Disordered" evidence="2">
    <location>
        <begin position="64"/>
        <end position="86"/>
    </location>
</feature>
<feature type="region of interest" description="Disordered" evidence="2">
    <location>
        <begin position="126"/>
        <end position="164"/>
    </location>
</feature>
<protein>
    <submittedName>
        <fullName evidence="3">Uncharacterized protein</fullName>
    </submittedName>
</protein>
<keyword evidence="1" id="KW-0175">Coiled coil</keyword>
<proteinExistence type="predicted"/>
<evidence type="ECO:0000313" key="3">
    <source>
        <dbReference type="EMBL" id="KAJ8351270.1"/>
    </source>
</evidence>
<feature type="coiled-coil region" evidence="1">
    <location>
        <begin position="265"/>
        <end position="339"/>
    </location>
</feature>
<feature type="coiled-coil region" evidence="1">
    <location>
        <begin position="174"/>
        <end position="208"/>
    </location>
</feature>
<sequence length="373" mass="42860">MVVGRDVFVQTSLLCGVRCFSMVTVISVALIETLGVNVKVVINGHREKQTELFRPHFTVLDLLEGSDGRPRPQEASSPLQVASEKEIQERSHRVQEIYRSALREVQLKESLKRRERLSEMIVKERELEETDPKHSAHKGMVSSHPQEEVVGKEEEEEGGKEEEGERCIWNAQDLSALRGAVREVELDRRRLRAELRQARAEAVKQSEDRRRLQGLLDKREEQLGLAKRAAAQRALGLDALRAEGRERDAQLELRATEARDRGQEARRVTARMRKAEEEAQEARRENAKLVWELERLKGQQEAEGRRQAEVARVEREAAQQRLQREVEAVRSELAVERQSHARSRAALELLRRHFAGHSSLETRESHANKISYI</sequence>
<dbReference type="OrthoDB" id="5985715at2759"/>
<dbReference type="PANTHER" id="PTHR48251:SF1">
    <property type="entry name" value="COILED-COIL DOMAIN-CONTAINING PROTEIN 160"/>
    <property type="match status" value="1"/>
</dbReference>
<dbReference type="EMBL" id="JAINUF010000008">
    <property type="protein sequence ID" value="KAJ8351270.1"/>
    <property type="molecule type" value="Genomic_DNA"/>
</dbReference>
<comment type="caution">
    <text evidence="3">The sequence shown here is derived from an EMBL/GenBank/DDBJ whole genome shotgun (WGS) entry which is preliminary data.</text>
</comment>
<accession>A0A9Q1F566</accession>
<evidence type="ECO:0000256" key="1">
    <source>
        <dbReference type="SAM" id="Coils"/>
    </source>
</evidence>
<evidence type="ECO:0000313" key="4">
    <source>
        <dbReference type="Proteomes" id="UP001152622"/>
    </source>
</evidence>
<name>A0A9Q1F566_SYNKA</name>
<evidence type="ECO:0000256" key="2">
    <source>
        <dbReference type="SAM" id="MobiDB-lite"/>
    </source>
</evidence>